<dbReference type="PIRSF" id="PIRSF010256">
    <property type="entry name" value="CoxE_vWa"/>
    <property type="match status" value="1"/>
</dbReference>
<dbReference type="Proteomes" id="UP001560267">
    <property type="component" value="Unassembled WGS sequence"/>
</dbReference>
<dbReference type="EMBL" id="JBFSHR010000004">
    <property type="protein sequence ID" value="MEX6428607.1"/>
    <property type="molecule type" value="Genomic_DNA"/>
</dbReference>
<name>A0ABV3XZ86_9ACTN</name>
<evidence type="ECO:0000313" key="2">
    <source>
        <dbReference type="Proteomes" id="UP001560267"/>
    </source>
</evidence>
<organism evidence="1 2">
    <name type="scientific">Ferrimicrobium acidiphilum</name>
    <dbReference type="NCBI Taxonomy" id="121039"/>
    <lineage>
        <taxon>Bacteria</taxon>
        <taxon>Bacillati</taxon>
        <taxon>Actinomycetota</taxon>
        <taxon>Acidimicrobiia</taxon>
        <taxon>Acidimicrobiales</taxon>
        <taxon>Acidimicrobiaceae</taxon>
        <taxon>Ferrimicrobium</taxon>
    </lineage>
</organism>
<comment type="caution">
    <text evidence="1">The sequence shown here is derived from an EMBL/GenBank/DDBJ whole genome shotgun (WGS) entry which is preliminary data.</text>
</comment>
<dbReference type="PANTHER" id="PTHR39338">
    <property type="entry name" value="BLL5662 PROTEIN-RELATED"/>
    <property type="match status" value="1"/>
</dbReference>
<evidence type="ECO:0000313" key="1">
    <source>
        <dbReference type="EMBL" id="MEX6428607.1"/>
    </source>
</evidence>
<accession>A0ABV3XZ86</accession>
<keyword evidence="2" id="KW-1185">Reference proteome</keyword>
<protein>
    <submittedName>
        <fullName evidence="1">VWA domain-containing protein</fullName>
    </submittedName>
</protein>
<dbReference type="RefSeq" id="WP_369084145.1">
    <property type="nucleotide sequence ID" value="NZ_JBFSHR010000004.1"/>
</dbReference>
<dbReference type="PANTHER" id="PTHR39338:SF5">
    <property type="entry name" value="BLR6139 PROTEIN"/>
    <property type="match status" value="1"/>
</dbReference>
<reference evidence="1 2" key="1">
    <citation type="submission" date="2024-07" db="EMBL/GenBank/DDBJ databases">
        <title>Draft Genome Sequence of Ferrimicrobium acidiphilum Strain YE2023, Isolated from a Pulp of Bioleach Reactor.</title>
        <authorList>
            <person name="Elkina Y.A."/>
            <person name="Bulaeva A.G."/>
            <person name="Beletsky A.V."/>
            <person name="Mardanov A.V."/>
        </authorList>
    </citation>
    <scope>NUCLEOTIDE SEQUENCE [LARGE SCALE GENOMIC DNA]</scope>
    <source>
        <strain evidence="1 2">YE2023</strain>
    </source>
</reference>
<dbReference type="InterPro" id="IPR011195">
    <property type="entry name" value="UCP010256"/>
</dbReference>
<dbReference type="Pfam" id="PF05762">
    <property type="entry name" value="VWA_CoxE"/>
    <property type="match status" value="1"/>
</dbReference>
<gene>
    <name evidence="1" type="ORF">AB6A68_01980</name>
</gene>
<proteinExistence type="predicted"/>
<sequence>MLTSTLLAFVSALRSAGVGVGPSSVIDAAASLSVVDLLDRRSVRAALAATLIKDPSSLAIFDRLFEVFFAAGSHQDPSVAEEALFDSIRDALLDEDWERLGELVGQAVERFGGVSSERPVSGVYYAYRTSRALDLDRLRFELLAGLASRSDNEAASAFDDPEYQAGQRLHELSSLIDREVLARVVEARGAEEVARTLGLHLPEDTEIMHASREELRELRRIITPLAVKLTAKLERRHRDKSAGRLDFRATIRRSLSTGGVPLEPITRNDRPMRPEVVLLADVSGSVASFARFTMQLLFALSRELRGLRSFAFIDEVDEVTELLGGGRDIETALRDVAQSAKVVGLVGHSDYGATFRHFNERYGDSISASTTLIICGDARSNYHDPEEMQFRSFAERAKATYWLNPEPQGYWDTGDSALASYRPWCAAVVECRTLRQLERFVEQVL</sequence>
<dbReference type="InterPro" id="IPR008912">
    <property type="entry name" value="Uncharacterised_CoxE"/>
</dbReference>